<dbReference type="KEGG" id="aali:118464791"/>
<protein>
    <recommendedName>
        <fullName evidence="7">Large ribosomal subunit protein mL42</fullName>
    </recommendedName>
</protein>
<reference evidence="8 9" key="1">
    <citation type="journal article" date="2017" name="G3 (Bethesda)">
        <title>The Physical Genome Mapping of Anopheles albimanus Corrected Scaffold Misassemblies and Identified Interarm Rearrangements in Genus Anopheles.</title>
        <authorList>
            <person name="Artemov G.N."/>
            <person name="Peery A.N."/>
            <person name="Jiang X."/>
            <person name="Tu Z."/>
            <person name="Stegniy V.N."/>
            <person name="Sharakhova M.V."/>
            <person name="Sharakhov I.V."/>
        </authorList>
    </citation>
    <scope>NUCLEOTIDE SEQUENCE [LARGE SCALE GENOMIC DNA]</scope>
    <source>
        <strain evidence="8 9">ALBI9_A</strain>
    </source>
</reference>
<dbReference type="Pfam" id="PF10210">
    <property type="entry name" value="MRP-S32"/>
    <property type="match status" value="1"/>
</dbReference>
<reference evidence="8" key="2">
    <citation type="submission" date="2022-08" db="UniProtKB">
        <authorList>
            <consortium name="EnsemblMetazoa"/>
        </authorList>
    </citation>
    <scope>IDENTIFICATION</scope>
    <source>
        <strain evidence="8">STECLA/ALBI9_A</strain>
    </source>
</reference>
<dbReference type="GeneID" id="118464791"/>
<dbReference type="EnsemblMetazoa" id="AALB006006-RA">
    <property type="protein sequence ID" value="AALB006006-PA"/>
    <property type="gene ID" value="AALB006006"/>
</dbReference>
<dbReference type="VEuPathDB" id="VectorBase:AALB006006"/>
<dbReference type="RefSeq" id="XP_035788315.1">
    <property type="nucleotide sequence ID" value="XM_035932422.1"/>
</dbReference>
<dbReference type="PANTHER" id="PTHR13450:SF4">
    <property type="entry name" value="LARGE RIBOSOMAL SUBUNIT PROTEIN ML42"/>
    <property type="match status" value="1"/>
</dbReference>
<keyword evidence="9" id="KW-1185">Reference proteome</keyword>
<evidence type="ECO:0000256" key="4">
    <source>
        <dbReference type="ARBA" id="ARBA00022980"/>
    </source>
</evidence>
<dbReference type="GO" id="GO:0005762">
    <property type="term" value="C:mitochondrial large ribosomal subunit"/>
    <property type="evidence" value="ECO:0007669"/>
    <property type="project" value="TreeGrafter"/>
</dbReference>
<evidence type="ECO:0000313" key="9">
    <source>
        <dbReference type="Proteomes" id="UP000069272"/>
    </source>
</evidence>
<sequence length="129" mass="14965">MAFLGRVFCRKNHFLTLKKYENVQVAQGNPQSLVQKVGVAEGGQVFVAWHPKPDFPYEFSKPLEVVVPEPTANLVRDDIIQTSRAALKSKHPEFVREELSKLTFTCKHRWFPRARDKRAKKTPMDRPYL</sequence>
<evidence type="ECO:0000256" key="5">
    <source>
        <dbReference type="ARBA" id="ARBA00023128"/>
    </source>
</evidence>
<keyword evidence="5" id="KW-0496">Mitochondrion</keyword>
<keyword evidence="3" id="KW-0809">Transit peptide</keyword>
<dbReference type="VEuPathDB" id="VectorBase:AALB20_037370"/>
<accession>A0A182FHL3</accession>
<comment type="subcellular location">
    <subcellularLocation>
        <location evidence="1">Mitochondrion</location>
    </subcellularLocation>
</comment>
<comment type="similarity">
    <text evidence="2">Belongs to the mitochondrion-specific ribosomal protein mL42 family.</text>
</comment>
<dbReference type="InterPro" id="IPR019346">
    <property type="entry name" value="Ribosomal_mL42"/>
</dbReference>
<evidence type="ECO:0000256" key="2">
    <source>
        <dbReference type="ARBA" id="ARBA00005556"/>
    </source>
</evidence>
<evidence type="ECO:0000256" key="7">
    <source>
        <dbReference type="ARBA" id="ARBA00035189"/>
    </source>
</evidence>
<keyword evidence="4" id="KW-0689">Ribosomal protein</keyword>
<dbReference type="OrthoDB" id="1107506at2759"/>
<evidence type="ECO:0000256" key="1">
    <source>
        <dbReference type="ARBA" id="ARBA00004173"/>
    </source>
</evidence>
<name>A0A182FHL3_ANOAL</name>
<dbReference type="PANTHER" id="PTHR13450">
    <property type="entry name" value="MITOCHONDRIAL 39S RIBOSOMAL PROTEIN L42"/>
    <property type="match status" value="1"/>
</dbReference>
<dbReference type="AlphaFoldDB" id="A0A182FHL3"/>
<dbReference type="Proteomes" id="UP000069272">
    <property type="component" value="Chromosome 3L"/>
</dbReference>
<dbReference type="STRING" id="7167.A0A182FHL3"/>
<evidence type="ECO:0000256" key="3">
    <source>
        <dbReference type="ARBA" id="ARBA00022946"/>
    </source>
</evidence>
<keyword evidence="6" id="KW-0687">Ribonucleoprotein</keyword>
<organism evidence="8 9">
    <name type="scientific">Anopheles albimanus</name>
    <name type="common">New world malaria mosquito</name>
    <dbReference type="NCBI Taxonomy" id="7167"/>
    <lineage>
        <taxon>Eukaryota</taxon>
        <taxon>Metazoa</taxon>
        <taxon>Ecdysozoa</taxon>
        <taxon>Arthropoda</taxon>
        <taxon>Hexapoda</taxon>
        <taxon>Insecta</taxon>
        <taxon>Pterygota</taxon>
        <taxon>Neoptera</taxon>
        <taxon>Endopterygota</taxon>
        <taxon>Diptera</taxon>
        <taxon>Nematocera</taxon>
        <taxon>Culicoidea</taxon>
        <taxon>Culicidae</taxon>
        <taxon>Anophelinae</taxon>
        <taxon>Anopheles</taxon>
    </lineage>
</organism>
<evidence type="ECO:0000313" key="8">
    <source>
        <dbReference type="EnsemblMetazoa" id="AALB006006-PA"/>
    </source>
</evidence>
<evidence type="ECO:0000256" key="6">
    <source>
        <dbReference type="ARBA" id="ARBA00023274"/>
    </source>
</evidence>
<proteinExistence type="inferred from homology"/>
<dbReference type="CTD" id="28977"/>